<keyword evidence="1" id="KW-0472">Membrane</keyword>
<keyword evidence="1" id="KW-1133">Transmembrane helix</keyword>
<name>W9SB02_9ROSA</name>
<gene>
    <name evidence="2" type="ORF">L484_015709</name>
</gene>
<keyword evidence="1" id="KW-0812">Transmembrane</keyword>
<proteinExistence type="predicted"/>
<dbReference type="EMBL" id="KE345900">
    <property type="protein sequence ID" value="EXC20031.1"/>
    <property type="molecule type" value="Genomic_DNA"/>
</dbReference>
<evidence type="ECO:0000256" key="1">
    <source>
        <dbReference type="SAM" id="Phobius"/>
    </source>
</evidence>
<reference evidence="3" key="1">
    <citation type="submission" date="2013-01" db="EMBL/GenBank/DDBJ databases">
        <title>Draft Genome Sequence of a Mulberry Tree, Morus notabilis C.K. Schneid.</title>
        <authorList>
            <person name="He N."/>
            <person name="Zhao S."/>
        </authorList>
    </citation>
    <scope>NUCLEOTIDE SEQUENCE</scope>
</reference>
<sequence>MDLNFEREVIGYGIRAQQINGSYQNPDTVKTLNMGLVRAGFSLGLGCRSSSAKFRVYLTPVMVATMVVLISVFVVSVLAIDYHGLRNSITFNMLVWFSTESYKQLELGN</sequence>
<evidence type="ECO:0000313" key="2">
    <source>
        <dbReference type="EMBL" id="EXC20031.1"/>
    </source>
</evidence>
<accession>W9SB02</accession>
<evidence type="ECO:0000313" key="3">
    <source>
        <dbReference type="Proteomes" id="UP000030645"/>
    </source>
</evidence>
<organism evidence="2 3">
    <name type="scientific">Morus notabilis</name>
    <dbReference type="NCBI Taxonomy" id="981085"/>
    <lineage>
        <taxon>Eukaryota</taxon>
        <taxon>Viridiplantae</taxon>
        <taxon>Streptophyta</taxon>
        <taxon>Embryophyta</taxon>
        <taxon>Tracheophyta</taxon>
        <taxon>Spermatophyta</taxon>
        <taxon>Magnoliopsida</taxon>
        <taxon>eudicotyledons</taxon>
        <taxon>Gunneridae</taxon>
        <taxon>Pentapetalae</taxon>
        <taxon>rosids</taxon>
        <taxon>fabids</taxon>
        <taxon>Rosales</taxon>
        <taxon>Moraceae</taxon>
        <taxon>Moreae</taxon>
        <taxon>Morus</taxon>
    </lineage>
</organism>
<feature type="transmembrane region" description="Helical" evidence="1">
    <location>
        <begin position="56"/>
        <end position="80"/>
    </location>
</feature>
<protein>
    <submittedName>
        <fullName evidence="2">Uncharacterized protein</fullName>
    </submittedName>
</protein>
<keyword evidence="3" id="KW-1185">Reference proteome</keyword>
<dbReference type="Proteomes" id="UP000030645">
    <property type="component" value="Unassembled WGS sequence"/>
</dbReference>
<dbReference type="AlphaFoldDB" id="W9SB02"/>